<dbReference type="PANTHER" id="PTHR43191:SF7">
    <property type="entry name" value="OBP33PEP LIKE PROTEIN"/>
    <property type="match status" value="1"/>
</dbReference>
<dbReference type="Pfam" id="PF00588">
    <property type="entry name" value="SpoU_methylase"/>
    <property type="match status" value="1"/>
</dbReference>
<dbReference type="InterPro" id="IPR001537">
    <property type="entry name" value="SpoU_MeTrfase"/>
</dbReference>
<evidence type="ECO:0000259" key="3">
    <source>
        <dbReference type="Pfam" id="PF00588"/>
    </source>
</evidence>
<dbReference type="InterPro" id="IPR051259">
    <property type="entry name" value="rRNA_Methyltransferase"/>
</dbReference>
<dbReference type="GO" id="GO:0032259">
    <property type="term" value="P:methylation"/>
    <property type="evidence" value="ECO:0007669"/>
    <property type="project" value="UniProtKB-KW"/>
</dbReference>
<evidence type="ECO:0000256" key="2">
    <source>
        <dbReference type="ARBA" id="ARBA00022679"/>
    </source>
</evidence>
<reference evidence="4 5" key="1">
    <citation type="submission" date="2023-10" db="EMBL/GenBank/DDBJ databases">
        <title>Comparative genomics analysis reveals potential genetic determinants of host preference in Cryptosporidium xiaoi.</title>
        <authorList>
            <person name="Xiao L."/>
            <person name="Li J."/>
        </authorList>
    </citation>
    <scope>NUCLEOTIDE SEQUENCE [LARGE SCALE GENOMIC DNA]</scope>
    <source>
        <strain evidence="4 5">52996</strain>
    </source>
</reference>
<feature type="domain" description="tRNA/rRNA methyltransferase SpoU type" evidence="3">
    <location>
        <begin position="45"/>
        <end position="181"/>
    </location>
</feature>
<sequence>MREGEEEGGGSSGVELGGDGHGIMGSCGGFCDDNCGDNGSDPPEFYLVLSNISKRQNFGTLLRSACAFGVSEVLVVGERKLRTFGNKGTLPHLSITYYDNLNEAVEIIRDNEMDIVGVEICEYSKPIYPHPFRRSTAFILGNEWTGLSDKYIKVCDYLVHIPMYGYGTASLNVAIAGSIVFQHFGIWAKYNESRKEGFKYVLNNDKGEIKGRIRHYLVPSKLGRFFSRKRLI</sequence>
<evidence type="ECO:0000256" key="1">
    <source>
        <dbReference type="ARBA" id="ARBA00022603"/>
    </source>
</evidence>
<organism evidence="4 5">
    <name type="scientific">Cryptosporidium xiaoi</name>
    <dbReference type="NCBI Taxonomy" id="659607"/>
    <lineage>
        <taxon>Eukaryota</taxon>
        <taxon>Sar</taxon>
        <taxon>Alveolata</taxon>
        <taxon>Apicomplexa</taxon>
        <taxon>Conoidasida</taxon>
        <taxon>Coccidia</taxon>
        <taxon>Eucoccidiorida</taxon>
        <taxon>Eimeriorina</taxon>
        <taxon>Cryptosporidiidae</taxon>
        <taxon>Cryptosporidium</taxon>
    </lineage>
</organism>
<keyword evidence="2" id="KW-0808">Transferase</keyword>
<evidence type="ECO:0000313" key="5">
    <source>
        <dbReference type="Proteomes" id="UP001311799"/>
    </source>
</evidence>
<proteinExistence type="predicted"/>
<dbReference type="InterPro" id="IPR029026">
    <property type="entry name" value="tRNA_m1G_MTases_N"/>
</dbReference>
<name>A0AAV9XV76_9CRYT</name>
<dbReference type="InterPro" id="IPR029028">
    <property type="entry name" value="Alpha/beta_knot_MTases"/>
</dbReference>
<accession>A0AAV9XV76</accession>
<dbReference type="SUPFAM" id="SSF75217">
    <property type="entry name" value="alpha/beta knot"/>
    <property type="match status" value="1"/>
</dbReference>
<dbReference type="PANTHER" id="PTHR43191">
    <property type="entry name" value="RRNA METHYLTRANSFERASE 3"/>
    <property type="match status" value="1"/>
</dbReference>
<dbReference type="GO" id="GO:0003723">
    <property type="term" value="F:RNA binding"/>
    <property type="evidence" value="ECO:0007669"/>
    <property type="project" value="InterPro"/>
</dbReference>
<gene>
    <name evidence="4" type="ORF">RS030_4613</name>
</gene>
<dbReference type="GO" id="GO:0006396">
    <property type="term" value="P:RNA processing"/>
    <property type="evidence" value="ECO:0007669"/>
    <property type="project" value="InterPro"/>
</dbReference>
<comment type="caution">
    <text evidence="4">The sequence shown here is derived from an EMBL/GenBank/DDBJ whole genome shotgun (WGS) entry which is preliminary data.</text>
</comment>
<dbReference type="Proteomes" id="UP001311799">
    <property type="component" value="Unassembled WGS sequence"/>
</dbReference>
<dbReference type="GO" id="GO:0008173">
    <property type="term" value="F:RNA methyltransferase activity"/>
    <property type="evidence" value="ECO:0007669"/>
    <property type="project" value="InterPro"/>
</dbReference>
<dbReference type="CDD" id="cd18096">
    <property type="entry name" value="SpoU-like"/>
    <property type="match status" value="1"/>
</dbReference>
<dbReference type="AlphaFoldDB" id="A0AAV9XV76"/>
<keyword evidence="1" id="KW-0489">Methyltransferase</keyword>
<keyword evidence="5" id="KW-1185">Reference proteome</keyword>
<protein>
    <submittedName>
        <fullName evidence="4">OBP33pep like</fullName>
    </submittedName>
</protein>
<dbReference type="Gene3D" id="3.40.1280.10">
    <property type="match status" value="1"/>
</dbReference>
<dbReference type="EMBL" id="JAWDEY010000032">
    <property type="protein sequence ID" value="KAK6588577.1"/>
    <property type="molecule type" value="Genomic_DNA"/>
</dbReference>
<evidence type="ECO:0000313" key="4">
    <source>
        <dbReference type="EMBL" id="KAK6588577.1"/>
    </source>
</evidence>